<comment type="caution">
    <text evidence="1">The sequence shown here is derived from an EMBL/GenBank/DDBJ whole genome shotgun (WGS) entry which is preliminary data.</text>
</comment>
<keyword evidence="2" id="KW-1185">Reference proteome</keyword>
<name>A0AAD9UJB3_RIDPI</name>
<reference evidence="1" key="1">
    <citation type="journal article" date="2023" name="Mol. Biol. Evol.">
        <title>Third-Generation Sequencing Reveals the Adaptive Role of the Epigenome in Three Deep-Sea Polychaetes.</title>
        <authorList>
            <person name="Perez M."/>
            <person name="Aroh O."/>
            <person name="Sun Y."/>
            <person name="Lan Y."/>
            <person name="Juniper S.K."/>
            <person name="Young C.R."/>
            <person name="Angers B."/>
            <person name="Qian P.Y."/>
        </authorList>
    </citation>
    <scope>NUCLEOTIDE SEQUENCE</scope>
    <source>
        <strain evidence="1">R07B-5</strain>
    </source>
</reference>
<dbReference type="AlphaFoldDB" id="A0AAD9UJB3"/>
<sequence length="289" mass="33838">MRDIYVVSRVNMRDTYVVSRVNMRNIYVVSRVSMRDIYVVSRVHMRDTYIVSRVDMRNIYVVSRVNMRDTYVVSRVNMRDTYVVSRVNMRNIYVVSRVNMRDTYVVSRVYLLYIDDDNDNNTASSEGKRIIACDRICEVLSLRTLRLPWTRTASGSLITTLPICCYVDITESVRLRQRHYPSLLVHTTRDEAMAMELDGVYSDLSLENVEFFHREPRKKGGLRVRVKLEPLEIPPQTRPDPPKLQLLVIYAFCRVITAPWCGSRRSKRRLCAVAASPIQQSFDRSRRPP</sequence>
<dbReference type="EMBL" id="JAODUO010000049">
    <property type="protein sequence ID" value="KAK2191619.1"/>
    <property type="molecule type" value="Genomic_DNA"/>
</dbReference>
<proteinExistence type="predicted"/>
<organism evidence="1 2">
    <name type="scientific">Ridgeia piscesae</name>
    <name type="common">Tubeworm</name>
    <dbReference type="NCBI Taxonomy" id="27915"/>
    <lineage>
        <taxon>Eukaryota</taxon>
        <taxon>Metazoa</taxon>
        <taxon>Spiralia</taxon>
        <taxon>Lophotrochozoa</taxon>
        <taxon>Annelida</taxon>
        <taxon>Polychaeta</taxon>
        <taxon>Sedentaria</taxon>
        <taxon>Canalipalpata</taxon>
        <taxon>Sabellida</taxon>
        <taxon>Siboglinidae</taxon>
        <taxon>Ridgeia</taxon>
    </lineage>
</organism>
<accession>A0AAD9UJB3</accession>
<gene>
    <name evidence="1" type="ORF">NP493_50g05058</name>
</gene>
<evidence type="ECO:0000313" key="1">
    <source>
        <dbReference type="EMBL" id="KAK2191619.1"/>
    </source>
</evidence>
<dbReference type="Proteomes" id="UP001209878">
    <property type="component" value="Unassembled WGS sequence"/>
</dbReference>
<protein>
    <submittedName>
        <fullName evidence="1">Uncharacterized protein</fullName>
    </submittedName>
</protein>
<evidence type="ECO:0000313" key="2">
    <source>
        <dbReference type="Proteomes" id="UP001209878"/>
    </source>
</evidence>